<sequence length="50" mass="5871">MRRLVNERLLPFPTIFKPNLAFNFSTLLHIFHLSQQLQGDASIIQIIHIK</sequence>
<keyword evidence="2" id="KW-1185">Reference proteome</keyword>
<organism evidence="1 2">
    <name type="scientific">Lupinus albus</name>
    <name type="common">White lupine</name>
    <name type="synonym">Lupinus termis</name>
    <dbReference type="NCBI Taxonomy" id="3870"/>
    <lineage>
        <taxon>Eukaryota</taxon>
        <taxon>Viridiplantae</taxon>
        <taxon>Streptophyta</taxon>
        <taxon>Embryophyta</taxon>
        <taxon>Tracheophyta</taxon>
        <taxon>Spermatophyta</taxon>
        <taxon>Magnoliopsida</taxon>
        <taxon>eudicotyledons</taxon>
        <taxon>Gunneridae</taxon>
        <taxon>Pentapetalae</taxon>
        <taxon>rosids</taxon>
        <taxon>fabids</taxon>
        <taxon>Fabales</taxon>
        <taxon>Fabaceae</taxon>
        <taxon>Papilionoideae</taxon>
        <taxon>50 kb inversion clade</taxon>
        <taxon>genistoids sensu lato</taxon>
        <taxon>core genistoids</taxon>
        <taxon>Genisteae</taxon>
        <taxon>Lupinus</taxon>
    </lineage>
</organism>
<protein>
    <submittedName>
        <fullName evidence="1">Uncharacterized protein</fullName>
    </submittedName>
</protein>
<dbReference type="Proteomes" id="UP000447434">
    <property type="component" value="Chromosome 1"/>
</dbReference>
<reference evidence="2" key="1">
    <citation type="journal article" date="2020" name="Nat. Commun.">
        <title>Genome sequence of the cluster root forming white lupin.</title>
        <authorList>
            <person name="Hufnagel B."/>
            <person name="Marques A."/>
            <person name="Soriano A."/>
            <person name="Marques L."/>
            <person name="Divol F."/>
            <person name="Doumas P."/>
            <person name="Sallet E."/>
            <person name="Mancinotti D."/>
            <person name="Carrere S."/>
            <person name="Marande W."/>
            <person name="Arribat S."/>
            <person name="Keller J."/>
            <person name="Huneau C."/>
            <person name="Blein T."/>
            <person name="Aime D."/>
            <person name="Laguerre M."/>
            <person name="Taylor J."/>
            <person name="Schubert V."/>
            <person name="Nelson M."/>
            <person name="Geu-Flores F."/>
            <person name="Crespi M."/>
            <person name="Gallardo-Guerrero K."/>
            <person name="Delaux P.-M."/>
            <person name="Salse J."/>
            <person name="Berges H."/>
            <person name="Guyot R."/>
            <person name="Gouzy J."/>
            <person name="Peret B."/>
        </authorList>
    </citation>
    <scope>NUCLEOTIDE SEQUENCE [LARGE SCALE GENOMIC DNA]</scope>
    <source>
        <strain evidence="2">cv. Amiga</strain>
    </source>
</reference>
<evidence type="ECO:0000313" key="2">
    <source>
        <dbReference type="Proteomes" id="UP000447434"/>
    </source>
</evidence>
<gene>
    <name evidence="1" type="ORF">Lalb_Chr01g0021511</name>
</gene>
<dbReference type="AlphaFoldDB" id="A0A6A4R595"/>
<proteinExistence type="predicted"/>
<comment type="caution">
    <text evidence="1">The sequence shown here is derived from an EMBL/GenBank/DDBJ whole genome shotgun (WGS) entry which is preliminary data.</text>
</comment>
<accession>A0A6A4R595</accession>
<dbReference type="EMBL" id="WOCE01000001">
    <property type="protein sequence ID" value="KAE9622078.1"/>
    <property type="molecule type" value="Genomic_DNA"/>
</dbReference>
<evidence type="ECO:0000313" key="1">
    <source>
        <dbReference type="EMBL" id="KAE9622078.1"/>
    </source>
</evidence>
<name>A0A6A4R595_LUPAL</name>